<keyword evidence="3 7" id="KW-1133">Transmembrane helix</keyword>
<feature type="domain" description="SLC12A transporter C-terminal" evidence="9">
    <location>
        <begin position="780"/>
        <end position="922"/>
    </location>
</feature>
<dbReference type="Pfam" id="PF00324">
    <property type="entry name" value="AA_permease"/>
    <property type="match status" value="3"/>
</dbReference>
<dbReference type="GO" id="GO:0045202">
    <property type="term" value="C:synapse"/>
    <property type="evidence" value="ECO:0007669"/>
    <property type="project" value="GOC"/>
</dbReference>
<feature type="transmembrane region" description="Helical" evidence="7">
    <location>
        <begin position="383"/>
        <end position="406"/>
    </location>
</feature>
<proteinExistence type="predicted"/>
<dbReference type="GO" id="GO:0055075">
    <property type="term" value="P:potassium ion homeostasis"/>
    <property type="evidence" value="ECO:0007669"/>
    <property type="project" value="TreeGrafter"/>
</dbReference>
<dbReference type="GO" id="GO:0005886">
    <property type="term" value="C:plasma membrane"/>
    <property type="evidence" value="ECO:0007669"/>
    <property type="project" value="TreeGrafter"/>
</dbReference>
<comment type="subcellular location">
    <subcellularLocation>
        <location evidence="1">Membrane</location>
        <topology evidence="1">Multi-pass membrane protein</topology>
    </subcellularLocation>
</comment>
<evidence type="ECO:0000256" key="4">
    <source>
        <dbReference type="ARBA" id="ARBA00023136"/>
    </source>
</evidence>
<feature type="transmembrane region" description="Helical" evidence="7">
    <location>
        <begin position="791"/>
        <end position="814"/>
    </location>
</feature>
<feature type="transmembrane region" description="Helical" evidence="7">
    <location>
        <begin position="162"/>
        <end position="183"/>
    </location>
</feature>
<dbReference type="PANTHER" id="PTHR11827">
    <property type="entry name" value="SOLUTE CARRIER FAMILY 12, CATION COTRANSPORTERS"/>
    <property type="match status" value="1"/>
</dbReference>
<evidence type="ECO:0000256" key="6">
    <source>
        <dbReference type="SAM" id="MobiDB-lite"/>
    </source>
</evidence>
<organism evidence="10 11">
    <name type="scientific">Ancylostoma caninum</name>
    <name type="common">Dog hookworm</name>
    <dbReference type="NCBI Taxonomy" id="29170"/>
    <lineage>
        <taxon>Eukaryota</taxon>
        <taxon>Metazoa</taxon>
        <taxon>Ecdysozoa</taxon>
        <taxon>Nematoda</taxon>
        <taxon>Chromadorea</taxon>
        <taxon>Rhabditida</taxon>
        <taxon>Rhabditina</taxon>
        <taxon>Rhabditomorpha</taxon>
        <taxon>Strongyloidea</taxon>
        <taxon>Ancylostomatidae</taxon>
        <taxon>Ancylostomatinae</taxon>
        <taxon>Ancylostoma</taxon>
    </lineage>
</organism>
<feature type="transmembrane region" description="Helical" evidence="7">
    <location>
        <begin position="426"/>
        <end position="448"/>
    </location>
</feature>
<feature type="domain" description="Amino acid permease/ SLC12A" evidence="8">
    <location>
        <begin position="375"/>
        <end position="493"/>
    </location>
</feature>
<dbReference type="Pfam" id="PF03522">
    <property type="entry name" value="SLC12"/>
    <property type="match status" value="1"/>
</dbReference>
<feature type="compositionally biased region" description="Basic and acidic residues" evidence="6">
    <location>
        <begin position="984"/>
        <end position="993"/>
    </location>
</feature>
<keyword evidence="5" id="KW-0175">Coiled coil</keyword>
<protein>
    <submittedName>
        <fullName evidence="10">Amino acid permease</fullName>
    </submittedName>
</protein>
<keyword evidence="4 7" id="KW-0472">Membrane</keyword>
<feature type="domain" description="Amino acid permease/ SLC12A" evidence="8">
    <location>
        <begin position="506"/>
        <end position="642"/>
    </location>
</feature>
<feature type="transmembrane region" description="Helical" evidence="7">
    <location>
        <begin position="125"/>
        <end position="150"/>
    </location>
</feature>
<evidence type="ECO:0000256" key="3">
    <source>
        <dbReference type="ARBA" id="ARBA00022989"/>
    </source>
</evidence>
<feature type="region of interest" description="Disordered" evidence="6">
    <location>
        <begin position="1"/>
        <end position="40"/>
    </location>
</feature>
<dbReference type="GO" id="GO:0007268">
    <property type="term" value="P:chemical synaptic transmission"/>
    <property type="evidence" value="ECO:0007669"/>
    <property type="project" value="TreeGrafter"/>
</dbReference>
<feature type="transmembrane region" description="Helical" evidence="7">
    <location>
        <begin position="94"/>
        <end position="119"/>
    </location>
</feature>
<feature type="transmembrane region" description="Helical" evidence="7">
    <location>
        <begin position="189"/>
        <end position="210"/>
    </location>
</feature>
<feature type="transmembrane region" description="Helical" evidence="7">
    <location>
        <begin position="469"/>
        <end position="491"/>
    </location>
</feature>
<feature type="transmembrane region" description="Helical" evidence="7">
    <location>
        <begin position="530"/>
        <end position="549"/>
    </location>
</feature>
<comment type="caution">
    <text evidence="10">The sequence shown here is derived from an EMBL/GenBank/DDBJ whole genome shotgun (WGS) entry which is preliminary data.</text>
</comment>
<keyword evidence="11" id="KW-1185">Reference proteome</keyword>
<dbReference type="EMBL" id="JOJR01000051">
    <property type="protein sequence ID" value="RCN48119.1"/>
    <property type="molecule type" value="Genomic_DNA"/>
</dbReference>
<dbReference type="InterPro" id="IPR004842">
    <property type="entry name" value="SLC12A_fam"/>
</dbReference>
<dbReference type="GO" id="GO:0055064">
    <property type="term" value="P:chloride ion homeostasis"/>
    <property type="evidence" value="ECO:0007669"/>
    <property type="project" value="TreeGrafter"/>
</dbReference>
<dbReference type="GO" id="GO:0006884">
    <property type="term" value="P:cell volume homeostasis"/>
    <property type="evidence" value="ECO:0007669"/>
    <property type="project" value="TreeGrafter"/>
</dbReference>
<feature type="transmembrane region" description="Helical" evidence="7">
    <location>
        <begin position="231"/>
        <end position="248"/>
    </location>
</feature>
<feature type="region of interest" description="Disordered" evidence="6">
    <location>
        <begin position="984"/>
        <end position="1006"/>
    </location>
</feature>
<dbReference type="OrthoDB" id="2020542at2759"/>
<dbReference type="PANTHER" id="PTHR11827:SF55">
    <property type="entry name" value="POTASSIUM_CHLORIDE COTRANSPORTER 3"/>
    <property type="match status" value="1"/>
</dbReference>
<feature type="domain" description="Amino acid permease/ SLC12A" evidence="8">
    <location>
        <begin position="100"/>
        <end position="278"/>
    </location>
</feature>
<gene>
    <name evidence="10" type="ORF">ANCCAN_05804</name>
</gene>
<feature type="transmembrane region" description="Helical" evidence="7">
    <location>
        <begin position="254"/>
        <end position="274"/>
    </location>
</feature>
<evidence type="ECO:0000259" key="8">
    <source>
        <dbReference type="Pfam" id="PF00324"/>
    </source>
</evidence>
<feature type="transmembrane region" description="Helical" evidence="7">
    <location>
        <begin position="569"/>
        <end position="596"/>
    </location>
</feature>
<evidence type="ECO:0000313" key="11">
    <source>
        <dbReference type="Proteomes" id="UP000252519"/>
    </source>
</evidence>
<reference evidence="10 11" key="1">
    <citation type="submission" date="2014-10" db="EMBL/GenBank/DDBJ databases">
        <title>Draft genome of the hookworm Ancylostoma caninum.</title>
        <authorList>
            <person name="Mitreva M."/>
        </authorList>
    </citation>
    <scope>NUCLEOTIDE SEQUENCE [LARGE SCALE GENOMIC DNA]</scope>
    <source>
        <strain evidence="10 11">Baltimore</strain>
    </source>
</reference>
<accession>A0A368GXP2</accession>
<evidence type="ECO:0000256" key="5">
    <source>
        <dbReference type="SAM" id="Coils"/>
    </source>
</evidence>
<dbReference type="GO" id="GO:1990573">
    <property type="term" value="P:potassium ion import across plasma membrane"/>
    <property type="evidence" value="ECO:0007669"/>
    <property type="project" value="TreeGrafter"/>
</dbReference>
<dbReference type="InterPro" id="IPR018491">
    <property type="entry name" value="SLC12_C"/>
</dbReference>
<feature type="compositionally biased region" description="Low complexity" evidence="6">
    <location>
        <begin position="994"/>
        <end position="1005"/>
    </location>
</feature>
<dbReference type="Gene3D" id="1.20.1740.10">
    <property type="entry name" value="Amino acid/polyamine transporter I"/>
    <property type="match status" value="1"/>
</dbReference>
<evidence type="ECO:0000256" key="2">
    <source>
        <dbReference type="ARBA" id="ARBA00022692"/>
    </source>
</evidence>
<feature type="transmembrane region" description="Helical" evidence="7">
    <location>
        <begin position="497"/>
        <end position="518"/>
    </location>
</feature>
<name>A0A368GXP2_ANCCA</name>
<evidence type="ECO:0000256" key="1">
    <source>
        <dbReference type="ARBA" id="ARBA00004141"/>
    </source>
</evidence>
<sequence length="1019" mass="112821">MDTKARRFSTVTQLNPETLEKVKKKSSKPTAGLESIGEEQPEEYKGARKFTATFGHLALYKGAEDDGQQASFISAYTTPGPKERATSNHKKANLGVLLGVYLPTIQHILGVTMFIRLFWVVGMAGLWWTMVLLAICCLCTLLTSISLSAVATNGVVESGGAYFIISRNLGAEFGSAVGILFYLANTVAASMYIVGGVEVLLMYIVPDMAIGGRDALHDTDPLGPLYNNYRIYGTIFLLLQVLIVAMGVKFVQLLAPVSLLCVILAILACFAGGVEKAITGSGQMVCSLDDRLIQSVVLYRNHNASHTNATEPTICDVCDKSPGLTHLFCDSGEFCSEYTKVKIACTQGFPGFNMATLKDNLEPGYMARDEVLPGKRGKHDAEVVQDVTSTFFLLLAIYFPAVTGIMTGTNMSGDLRDPQRSIPSGTIAATVTTSIIYYALAILFAASVDRSVLRDKFGRSIDNNMVVSTLAWPSPWVVTVGSFLSTFGAALQCLCSAFVTSLLLLLLTTFIAELAILLGAVDKIAEVLDFFFLMCYAFVNLIAFLHSVLRAPNWRPRFKYFHWLLSLMGAFLCFFIMFASDWHLALVACGLTFAIYKYVEWKGAKKEWGDGMRGLALTTAQYSLLKVEDKDPHPKNWRPQLLICLSTTWSKELIDLRAMSMLNLGAQLKAGRGLAIACAFLKASSDNAKDKQHAQEVKERLTKDMAKARLRGFGKTIFYTVDQMSGCVSALYQSIGIGGLRPNTVLLNWPKAEEPDEVQLFVEKLIYGVANDNCVLVAKGITEFPDANDRLIGYIDIWWVVMDGGILMLIAYLLKQHKVWRGCTLRVFAIGDNDSTKNEEIRKGLQKYIYMLRIDAELFMVNLLDLEVSDEVVEKTAELERRQQTLKNEIRRSRSRESGFTNEAYNNDDTINSRKLRLNDSVRSFTPIVININENAETSFIDNPADGLYRPSSPSEESEIGDVKLNVSFRSKISNDMHLARLSREADHEKADSPMRPTTTTTRSTAENFGLMLQRQSTS</sequence>
<evidence type="ECO:0000256" key="7">
    <source>
        <dbReference type="SAM" id="Phobius"/>
    </source>
</evidence>
<dbReference type="GO" id="GO:0015379">
    <property type="term" value="F:potassium:chloride symporter activity"/>
    <property type="evidence" value="ECO:0007669"/>
    <property type="project" value="TreeGrafter"/>
</dbReference>
<evidence type="ECO:0000259" key="9">
    <source>
        <dbReference type="Pfam" id="PF03522"/>
    </source>
</evidence>
<dbReference type="InterPro" id="IPR004841">
    <property type="entry name" value="AA-permease/SLC12A_dom"/>
</dbReference>
<evidence type="ECO:0000313" key="10">
    <source>
        <dbReference type="EMBL" id="RCN48119.1"/>
    </source>
</evidence>
<dbReference type="Proteomes" id="UP000252519">
    <property type="component" value="Unassembled WGS sequence"/>
</dbReference>
<feature type="coiled-coil region" evidence="5">
    <location>
        <begin position="869"/>
        <end position="896"/>
    </location>
</feature>
<dbReference type="AlphaFoldDB" id="A0A368GXP2"/>
<dbReference type="STRING" id="29170.A0A368GXP2"/>
<keyword evidence="2 7" id="KW-0812">Transmembrane</keyword>